<evidence type="ECO:0000313" key="3">
    <source>
        <dbReference type="Proteomes" id="UP001155034"/>
    </source>
</evidence>
<dbReference type="PANTHER" id="PTHR30007:SF0">
    <property type="entry name" value="TRANSPOSASE"/>
    <property type="match status" value="1"/>
</dbReference>
<dbReference type="EMBL" id="JANTYZ010000023">
    <property type="protein sequence ID" value="MCS3866868.1"/>
    <property type="molecule type" value="Genomic_DNA"/>
</dbReference>
<dbReference type="AlphaFoldDB" id="A0A9X2U4P8"/>
<dbReference type="InterPro" id="IPR002559">
    <property type="entry name" value="Transposase_11"/>
</dbReference>
<gene>
    <name evidence="2" type="ORF">GGP82_003451</name>
</gene>
<evidence type="ECO:0000313" key="2">
    <source>
        <dbReference type="EMBL" id="MCS3866868.1"/>
    </source>
</evidence>
<feature type="domain" description="Transposase IS4-like" evidence="1">
    <location>
        <begin position="7"/>
        <end position="120"/>
    </location>
</feature>
<protein>
    <submittedName>
        <fullName evidence="2">Transposase</fullName>
    </submittedName>
</protein>
<dbReference type="Proteomes" id="UP001155034">
    <property type="component" value="Unassembled WGS sequence"/>
</dbReference>
<dbReference type="GO" id="GO:0006313">
    <property type="term" value="P:DNA transposition"/>
    <property type="evidence" value="ECO:0007669"/>
    <property type="project" value="InterPro"/>
</dbReference>
<organism evidence="2 3">
    <name type="scientific">Salinibacter ruber</name>
    <dbReference type="NCBI Taxonomy" id="146919"/>
    <lineage>
        <taxon>Bacteria</taxon>
        <taxon>Pseudomonadati</taxon>
        <taxon>Rhodothermota</taxon>
        <taxon>Rhodothermia</taxon>
        <taxon>Rhodothermales</taxon>
        <taxon>Salinibacteraceae</taxon>
        <taxon>Salinibacter</taxon>
    </lineage>
</organism>
<accession>A0A9X2U4P8</accession>
<proteinExistence type="predicted"/>
<dbReference type="GO" id="GO:0004803">
    <property type="term" value="F:transposase activity"/>
    <property type="evidence" value="ECO:0007669"/>
    <property type="project" value="InterPro"/>
</dbReference>
<dbReference type="GO" id="GO:0003677">
    <property type="term" value="F:DNA binding"/>
    <property type="evidence" value="ECO:0007669"/>
    <property type="project" value="InterPro"/>
</dbReference>
<dbReference type="Pfam" id="PF01609">
    <property type="entry name" value="DDE_Tnp_1"/>
    <property type="match status" value="1"/>
</dbReference>
<name>A0A9X2U4P8_9BACT</name>
<reference evidence="2" key="1">
    <citation type="submission" date="2022-08" db="EMBL/GenBank/DDBJ databases">
        <title>Genomic Encyclopedia of Type Strains, Phase V (KMG-V): Genome sequencing to study the core and pangenomes of soil and plant-associated prokaryotes.</title>
        <authorList>
            <person name="Whitman W."/>
        </authorList>
    </citation>
    <scope>NUCLEOTIDE SEQUENCE</scope>
    <source>
        <strain evidence="2">SP2016B</strain>
    </source>
</reference>
<comment type="caution">
    <text evidence="2">The sequence shown here is derived from an EMBL/GenBank/DDBJ whole genome shotgun (WGS) entry which is preliminary data.</text>
</comment>
<dbReference type="PANTHER" id="PTHR30007">
    <property type="entry name" value="PHP DOMAIN PROTEIN"/>
    <property type="match status" value="1"/>
</dbReference>
<evidence type="ECO:0000259" key="1">
    <source>
        <dbReference type="Pfam" id="PF01609"/>
    </source>
</evidence>
<sequence length="126" mass="14277">MIARALGLLLAVVVHPANEHDSQAAPSVLKQLLGKVPRLKVIFADSGYEGLPGGLVQRQVHRLLSIVEPEEDETGFTPLPKRWVIERTFGWFGGYRRLIRDHKRLPEMSEAMVRAAMIRLMIRRVT</sequence>